<proteinExistence type="predicted"/>
<dbReference type="AlphaFoldDB" id="A0A914M042"/>
<dbReference type="SUPFAM" id="SSF81383">
    <property type="entry name" value="F-box domain"/>
    <property type="match status" value="1"/>
</dbReference>
<reference evidence="3" key="1">
    <citation type="submission" date="2022-11" db="UniProtKB">
        <authorList>
            <consortium name="WormBaseParasite"/>
        </authorList>
    </citation>
    <scope>IDENTIFICATION</scope>
</reference>
<keyword evidence="2" id="KW-1185">Reference proteome</keyword>
<dbReference type="Proteomes" id="UP000887563">
    <property type="component" value="Unplaced"/>
</dbReference>
<dbReference type="PROSITE" id="PS50181">
    <property type="entry name" value="FBOX"/>
    <property type="match status" value="1"/>
</dbReference>
<name>A0A914M042_MELIC</name>
<dbReference type="InterPro" id="IPR036047">
    <property type="entry name" value="F-box-like_dom_sf"/>
</dbReference>
<evidence type="ECO:0000313" key="2">
    <source>
        <dbReference type="Proteomes" id="UP000887563"/>
    </source>
</evidence>
<feature type="domain" description="F-box" evidence="1">
    <location>
        <begin position="1"/>
        <end position="50"/>
    </location>
</feature>
<protein>
    <submittedName>
        <fullName evidence="3">F-box domain-containing protein</fullName>
    </submittedName>
</protein>
<sequence length="183" mass="22074">MYYLPSEVHLDILKYLDFNQLFFVKQTNRYFLSFIDKYEGELARKFFEHMGQVELADFHEQHKKENGQLHYKFVSLQELRRYAVHSLVDNELLVKIDLEGFYYQHKLIENGQLDYKVLDLKELGRYVVHSPVDNELLEKVKKIFFNEFGWRTYRIVWNSTRQDSLVAGPVISRVIVRTLKYPD</sequence>
<dbReference type="WBParaSite" id="Minc3s00851g18097">
    <property type="protein sequence ID" value="Minc3s00851g18097"/>
    <property type="gene ID" value="Minc3s00851g18097"/>
</dbReference>
<dbReference type="InterPro" id="IPR001810">
    <property type="entry name" value="F-box_dom"/>
</dbReference>
<accession>A0A914M042</accession>
<dbReference type="Pfam" id="PF00646">
    <property type="entry name" value="F-box"/>
    <property type="match status" value="1"/>
</dbReference>
<organism evidence="2 3">
    <name type="scientific">Meloidogyne incognita</name>
    <name type="common">Southern root-knot nematode worm</name>
    <name type="synonym">Oxyuris incognita</name>
    <dbReference type="NCBI Taxonomy" id="6306"/>
    <lineage>
        <taxon>Eukaryota</taxon>
        <taxon>Metazoa</taxon>
        <taxon>Ecdysozoa</taxon>
        <taxon>Nematoda</taxon>
        <taxon>Chromadorea</taxon>
        <taxon>Rhabditida</taxon>
        <taxon>Tylenchina</taxon>
        <taxon>Tylenchomorpha</taxon>
        <taxon>Tylenchoidea</taxon>
        <taxon>Meloidogynidae</taxon>
        <taxon>Meloidogyninae</taxon>
        <taxon>Meloidogyne</taxon>
        <taxon>Meloidogyne incognita group</taxon>
    </lineage>
</organism>
<evidence type="ECO:0000259" key="1">
    <source>
        <dbReference type="PROSITE" id="PS50181"/>
    </source>
</evidence>
<evidence type="ECO:0000313" key="3">
    <source>
        <dbReference type="WBParaSite" id="Minc3s00851g18097"/>
    </source>
</evidence>